<evidence type="ECO:0000256" key="6">
    <source>
        <dbReference type="ARBA" id="ARBA00023002"/>
    </source>
</evidence>
<keyword evidence="5 13" id="KW-1133">Transmembrane helix</keyword>
<dbReference type="InterPro" id="IPR020904">
    <property type="entry name" value="Sc_DH/Rdtase_CS"/>
</dbReference>
<name>A0ABD0YI96_9HEMI</name>
<keyword evidence="4" id="KW-0521">NADP</keyword>
<protein>
    <recommendedName>
        <fullName evidence="10">Short-chain dehydrogenase/reductase 3</fullName>
    </recommendedName>
    <alternativeName>
        <fullName evidence="11">Retinal short-chain dehydrogenase/reductase 1</fullName>
    </alternativeName>
</protein>
<comment type="similarity">
    <text evidence="2 12">Belongs to the short-chain dehydrogenases/reductases (SDR) family.</text>
</comment>
<accession>A0ABD0YI96</accession>
<evidence type="ECO:0000256" key="11">
    <source>
        <dbReference type="ARBA" id="ARBA00082544"/>
    </source>
</evidence>
<evidence type="ECO:0000256" key="3">
    <source>
        <dbReference type="ARBA" id="ARBA00022692"/>
    </source>
</evidence>
<evidence type="ECO:0000313" key="15">
    <source>
        <dbReference type="Proteomes" id="UP001558652"/>
    </source>
</evidence>
<evidence type="ECO:0000256" key="2">
    <source>
        <dbReference type="ARBA" id="ARBA00006484"/>
    </source>
</evidence>
<reference evidence="14 15" key="1">
    <citation type="submission" date="2024-07" db="EMBL/GenBank/DDBJ databases">
        <title>Chromosome-level genome assembly of the water stick insect Ranatra chinensis (Heteroptera: Nepidae).</title>
        <authorList>
            <person name="Liu X."/>
        </authorList>
    </citation>
    <scope>NUCLEOTIDE SEQUENCE [LARGE SCALE GENOMIC DNA]</scope>
    <source>
        <strain evidence="14">Cailab_2021Rc</strain>
        <tissue evidence="14">Muscle</tissue>
    </source>
</reference>
<keyword evidence="6" id="KW-0560">Oxidoreductase</keyword>
<comment type="caution">
    <text evidence="14">The sequence shown here is derived from an EMBL/GenBank/DDBJ whole genome shotgun (WGS) entry which is preliminary data.</text>
</comment>
<dbReference type="FunFam" id="3.40.50.720:FF:000131">
    <property type="entry name" value="Short-chain dehydrogenase/reductase 3"/>
    <property type="match status" value="1"/>
</dbReference>
<evidence type="ECO:0000256" key="4">
    <source>
        <dbReference type="ARBA" id="ARBA00022857"/>
    </source>
</evidence>
<evidence type="ECO:0000256" key="7">
    <source>
        <dbReference type="ARBA" id="ARBA00023098"/>
    </source>
</evidence>
<evidence type="ECO:0000256" key="5">
    <source>
        <dbReference type="ARBA" id="ARBA00022989"/>
    </source>
</evidence>
<dbReference type="GO" id="GO:0052650">
    <property type="term" value="F:all-trans-retinol dehydrogenase (NADP+) activity"/>
    <property type="evidence" value="ECO:0007669"/>
    <property type="project" value="UniProtKB-ARBA"/>
</dbReference>
<comment type="subcellular location">
    <subcellularLocation>
        <location evidence="1">Membrane</location>
        <topology evidence="1">Multi-pass membrane protein</topology>
    </subcellularLocation>
</comment>
<dbReference type="PANTHER" id="PTHR24322">
    <property type="entry name" value="PKSB"/>
    <property type="match status" value="1"/>
</dbReference>
<organism evidence="14 15">
    <name type="scientific">Ranatra chinensis</name>
    <dbReference type="NCBI Taxonomy" id="642074"/>
    <lineage>
        <taxon>Eukaryota</taxon>
        <taxon>Metazoa</taxon>
        <taxon>Ecdysozoa</taxon>
        <taxon>Arthropoda</taxon>
        <taxon>Hexapoda</taxon>
        <taxon>Insecta</taxon>
        <taxon>Pterygota</taxon>
        <taxon>Neoptera</taxon>
        <taxon>Paraneoptera</taxon>
        <taxon>Hemiptera</taxon>
        <taxon>Heteroptera</taxon>
        <taxon>Panheteroptera</taxon>
        <taxon>Nepomorpha</taxon>
        <taxon>Nepidae</taxon>
        <taxon>Ranatrinae</taxon>
        <taxon>Ranatra</taxon>
    </lineage>
</organism>
<dbReference type="GO" id="GO:0016020">
    <property type="term" value="C:membrane"/>
    <property type="evidence" value="ECO:0007669"/>
    <property type="project" value="UniProtKB-SubCell"/>
</dbReference>
<dbReference type="Pfam" id="PF00106">
    <property type="entry name" value="adh_short"/>
    <property type="match status" value="1"/>
</dbReference>
<evidence type="ECO:0000256" key="1">
    <source>
        <dbReference type="ARBA" id="ARBA00004141"/>
    </source>
</evidence>
<dbReference type="AlphaFoldDB" id="A0ABD0YI96"/>
<dbReference type="InterPro" id="IPR036291">
    <property type="entry name" value="NAD(P)-bd_dom_sf"/>
</dbReference>
<gene>
    <name evidence="14" type="ORF">AAG570_005909</name>
</gene>
<evidence type="ECO:0000313" key="14">
    <source>
        <dbReference type="EMBL" id="KAL1115619.1"/>
    </source>
</evidence>
<evidence type="ECO:0000256" key="8">
    <source>
        <dbReference type="ARBA" id="ARBA00023136"/>
    </source>
</evidence>
<dbReference type="PANTHER" id="PTHR24322:SF736">
    <property type="entry name" value="RETINOL DEHYDROGENASE 10"/>
    <property type="match status" value="1"/>
</dbReference>
<comment type="function">
    <text evidence="9">Catalyzes the reduction of all-trans-retinal to all-trans-retinol in the presence of NADPH.</text>
</comment>
<dbReference type="SUPFAM" id="SSF51735">
    <property type="entry name" value="NAD(P)-binding Rossmann-fold domains"/>
    <property type="match status" value="1"/>
</dbReference>
<dbReference type="Gene3D" id="3.40.50.720">
    <property type="entry name" value="NAD(P)-binding Rossmann-like Domain"/>
    <property type="match status" value="1"/>
</dbReference>
<keyword evidence="15" id="KW-1185">Reference proteome</keyword>
<sequence>MLLKIYSITIILLDVFVLLAKCFYATFEGLYYLIFPPAEKSVAGEVVLITGTGHGIGRELAIQFAELGATVVCVDINSEGNDETIQMIKDKGLNRVYPYDCDVSNEEDVQDVVELITKEVGPVTVLVNNAGIMPCRHFMDYKPEEIQKIFQVNVFAHFWLLREILPSMIKNNYGHIVALSSMAGVIGLRNLVPYCSSKFAVRGMMEALAEELREECIGTDINFTCIFPYMVNTGLCKKPRVRFPGMLAMVSPKTAAKLIIQAVRRNTMAISIPNWYLVVHDIVR</sequence>
<keyword evidence="3 13" id="KW-0812">Transmembrane</keyword>
<dbReference type="PRINTS" id="PR00080">
    <property type="entry name" value="SDRFAMILY"/>
</dbReference>
<keyword evidence="8 13" id="KW-0472">Membrane</keyword>
<dbReference type="InterPro" id="IPR002347">
    <property type="entry name" value="SDR_fam"/>
</dbReference>
<dbReference type="PROSITE" id="PS00061">
    <property type="entry name" value="ADH_SHORT"/>
    <property type="match status" value="1"/>
</dbReference>
<evidence type="ECO:0000256" key="9">
    <source>
        <dbReference type="ARBA" id="ARBA00059620"/>
    </source>
</evidence>
<feature type="transmembrane region" description="Helical" evidence="13">
    <location>
        <begin position="6"/>
        <end position="27"/>
    </location>
</feature>
<evidence type="ECO:0000256" key="13">
    <source>
        <dbReference type="SAM" id="Phobius"/>
    </source>
</evidence>
<keyword evidence="7" id="KW-0443">Lipid metabolism</keyword>
<evidence type="ECO:0000256" key="10">
    <source>
        <dbReference type="ARBA" id="ARBA00068717"/>
    </source>
</evidence>
<dbReference type="PRINTS" id="PR00081">
    <property type="entry name" value="GDHRDH"/>
</dbReference>
<dbReference type="EMBL" id="JBFDAA010000019">
    <property type="protein sequence ID" value="KAL1115619.1"/>
    <property type="molecule type" value="Genomic_DNA"/>
</dbReference>
<proteinExistence type="inferred from homology"/>
<evidence type="ECO:0000256" key="12">
    <source>
        <dbReference type="RuleBase" id="RU000363"/>
    </source>
</evidence>
<dbReference type="Proteomes" id="UP001558652">
    <property type="component" value="Unassembled WGS sequence"/>
</dbReference>